<evidence type="ECO:0000313" key="2">
    <source>
        <dbReference type="Proteomes" id="UP001054252"/>
    </source>
</evidence>
<evidence type="ECO:0000313" key="1">
    <source>
        <dbReference type="EMBL" id="GKV04334.1"/>
    </source>
</evidence>
<dbReference type="PANTHER" id="PTHR48196:SF1">
    <property type="entry name" value="DUF630 DOMAIN-CONTAINING PROTEIN"/>
    <property type="match status" value="1"/>
</dbReference>
<protein>
    <submittedName>
        <fullName evidence="1">Uncharacterized protein</fullName>
    </submittedName>
</protein>
<organism evidence="1 2">
    <name type="scientific">Rubroshorea leprosula</name>
    <dbReference type="NCBI Taxonomy" id="152421"/>
    <lineage>
        <taxon>Eukaryota</taxon>
        <taxon>Viridiplantae</taxon>
        <taxon>Streptophyta</taxon>
        <taxon>Embryophyta</taxon>
        <taxon>Tracheophyta</taxon>
        <taxon>Spermatophyta</taxon>
        <taxon>Magnoliopsida</taxon>
        <taxon>eudicotyledons</taxon>
        <taxon>Gunneridae</taxon>
        <taxon>Pentapetalae</taxon>
        <taxon>rosids</taxon>
        <taxon>malvids</taxon>
        <taxon>Malvales</taxon>
        <taxon>Dipterocarpaceae</taxon>
        <taxon>Rubroshorea</taxon>
    </lineage>
</organism>
<dbReference type="AlphaFoldDB" id="A0AAV5IWX7"/>
<dbReference type="EMBL" id="BPVZ01000021">
    <property type="protein sequence ID" value="GKV04334.1"/>
    <property type="molecule type" value="Genomic_DNA"/>
</dbReference>
<proteinExistence type="predicted"/>
<dbReference type="Proteomes" id="UP001054252">
    <property type="component" value="Unassembled WGS sequence"/>
</dbReference>
<sequence>MALGKGNESTDEITGVLRRFGDEQSTLLDRFERLSFEAHLNRAMLARSFSEPRVARSLLAAEPPVLPHVSQGRRGSGFNRMLKKLFRPFFGRKGKKGGRKQAALDPQNPKNWKVFSRSMRF</sequence>
<accession>A0AAV5IWX7</accession>
<dbReference type="PANTHER" id="PTHR48196">
    <property type="entry name" value="DUF630 DOMAIN-CONTAINING PROTEIN"/>
    <property type="match status" value="1"/>
</dbReference>
<gene>
    <name evidence="1" type="ORF">SLEP1_g16498</name>
</gene>
<reference evidence="1 2" key="1">
    <citation type="journal article" date="2021" name="Commun. Biol.">
        <title>The genome of Shorea leprosula (Dipterocarpaceae) highlights the ecological relevance of drought in aseasonal tropical rainforests.</title>
        <authorList>
            <person name="Ng K.K.S."/>
            <person name="Kobayashi M.J."/>
            <person name="Fawcett J.A."/>
            <person name="Hatakeyama M."/>
            <person name="Paape T."/>
            <person name="Ng C.H."/>
            <person name="Ang C.C."/>
            <person name="Tnah L.H."/>
            <person name="Lee C.T."/>
            <person name="Nishiyama T."/>
            <person name="Sese J."/>
            <person name="O'Brien M.J."/>
            <person name="Copetti D."/>
            <person name="Mohd Noor M.I."/>
            <person name="Ong R.C."/>
            <person name="Putra M."/>
            <person name="Sireger I.Z."/>
            <person name="Indrioko S."/>
            <person name="Kosugi Y."/>
            <person name="Izuno A."/>
            <person name="Isagi Y."/>
            <person name="Lee S.L."/>
            <person name="Shimizu K.K."/>
        </authorList>
    </citation>
    <scope>NUCLEOTIDE SEQUENCE [LARGE SCALE GENOMIC DNA]</scope>
    <source>
        <strain evidence="1">214</strain>
    </source>
</reference>
<name>A0AAV5IWX7_9ROSI</name>
<comment type="caution">
    <text evidence="1">The sequence shown here is derived from an EMBL/GenBank/DDBJ whole genome shotgun (WGS) entry which is preliminary data.</text>
</comment>
<keyword evidence="2" id="KW-1185">Reference proteome</keyword>